<proteinExistence type="predicted"/>
<evidence type="ECO:0000313" key="3">
    <source>
        <dbReference type="Proteomes" id="UP000069940"/>
    </source>
</evidence>
<organism evidence="2 3">
    <name type="scientific">Aedes albopictus</name>
    <name type="common">Asian tiger mosquito</name>
    <name type="synonym">Stegomyia albopicta</name>
    <dbReference type="NCBI Taxonomy" id="7160"/>
    <lineage>
        <taxon>Eukaryota</taxon>
        <taxon>Metazoa</taxon>
        <taxon>Ecdysozoa</taxon>
        <taxon>Arthropoda</taxon>
        <taxon>Hexapoda</taxon>
        <taxon>Insecta</taxon>
        <taxon>Pterygota</taxon>
        <taxon>Neoptera</taxon>
        <taxon>Endopterygota</taxon>
        <taxon>Diptera</taxon>
        <taxon>Nematocera</taxon>
        <taxon>Culicoidea</taxon>
        <taxon>Culicidae</taxon>
        <taxon>Culicinae</taxon>
        <taxon>Aedini</taxon>
        <taxon>Aedes</taxon>
        <taxon>Stegomyia</taxon>
    </lineage>
</organism>
<evidence type="ECO:0000256" key="1">
    <source>
        <dbReference type="SAM" id="MobiDB-lite"/>
    </source>
</evidence>
<sequence>MSTENNCTKCNQAITGTDFVLCRGYCGCMSHMQCSGRTGVTRALMNYFTTHRKNLYWMCDNCAELFENSHLRSITKIADEKSPLMSLTEAISNLQTEIKQLSSKPVPPVLPPVPSAQSSALRRWPTIDPVRPAKRPRGLDLPQKAAECQSGSKQTGENVVSVPTCEIPADKFWLYLSRIRPNVSNEQILAMVRANIEMDTDPEVVKLVAKGVDTSNMTFISFKVGLDPALKAVALDPSTWPEGIMFREFEEYSTRKFRKPSVVALTPTSATPHADKMQQ</sequence>
<name>A0ABM1YP96_AEDAL</name>
<dbReference type="Proteomes" id="UP000069940">
    <property type="component" value="Unassembled WGS sequence"/>
</dbReference>
<evidence type="ECO:0008006" key="4">
    <source>
        <dbReference type="Google" id="ProtNLM"/>
    </source>
</evidence>
<dbReference type="EnsemblMetazoa" id="AALFPA23_010921.R15402">
    <property type="protein sequence ID" value="AALFPA23_010921.P15402"/>
    <property type="gene ID" value="AALFPA23_010921"/>
</dbReference>
<dbReference type="GeneID" id="115264397"/>
<evidence type="ECO:0000313" key="2">
    <source>
        <dbReference type="EnsemblMetazoa" id="AALFPA23_010921.P15402"/>
    </source>
</evidence>
<accession>A0ABM1YP96</accession>
<protein>
    <recommendedName>
        <fullName evidence="4">Zinc finger PHD-type domain-containing protein</fullName>
    </recommendedName>
</protein>
<keyword evidence="3" id="KW-1185">Reference proteome</keyword>
<dbReference type="RefSeq" id="XP_029723929.2">
    <property type="nucleotide sequence ID" value="XM_029868069.2"/>
</dbReference>
<reference evidence="2" key="2">
    <citation type="submission" date="2025-05" db="UniProtKB">
        <authorList>
            <consortium name="EnsemblMetazoa"/>
        </authorList>
    </citation>
    <scope>IDENTIFICATION</scope>
    <source>
        <strain evidence="2">Foshan</strain>
    </source>
</reference>
<feature type="region of interest" description="Disordered" evidence="1">
    <location>
        <begin position="132"/>
        <end position="152"/>
    </location>
</feature>
<reference evidence="3" key="1">
    <citation type="journal article" date="2015" name="Proc. Natl. Acad. Sci. U.S.A.">
        <title>Genome sequence of the Asian Tiger mosquito, Aedes albopictus, reveals insights into its biology, genetics, and evolution.</title>
        <authorList>
            <person name="Chen X.G."/>
            <person name="Jiang X."/>
            <person name="Gu J."/>
            <person name="Xu M."/>
            <person name="Wu Y."/>
            <person name="Deng Y."/>
            <person name="Zhang C."/>
            <person name="Bonizzoni M."/>
            <person name="Dermauw W."/>
            <person name="Vontas J."/>
            <person name="Armbruster P."/>
            <person name="Huang X."/>
            <person name="Yang Y."/>
            <person name="Zhang H."/>
            <person name="He W."/>
            <person name="Peng H."/>
            <person name="Liu Y."/>
            <person name="Wu K."/>
            <person name="Chen J."/>
            <person name="Lirakis M."/>
            <person name="Topalis P."/>
            <person name="Van Leeuwen T."/>
            <person name="Hall A.B."/>
            <person name="Jiang X."/>
            <person name="Thorpe C."/>
            <person name="Mueller R.L."/>
            <person name="Sun C."/>
            <person name="Waterhouse R.M."/>
            <person name="Yan G."/>
            <person name="Tu Z.J."/>
            <person name="Fang X."/>
            <person name="James A.A."/>
        </authorList>
    </citation>
    <scope>NUCLEOTIDE SEQUENCE [LARGE SCALE GENOMIC DNA]</scope>
    <source>
        <strain evidence="3">Foshan</strain>
    </source>
</reference>